<gene>
    <name evidence="6" type="ORF">GR212_26765</name>
</gene>
<dbReference type="PROSITE" id="PS50977">
    <property type="entry name" value="HTH_TETR_2"/>
    <property type="match status" value="1"/>
</dbReference>
<name>A0A6L9UGA2_9HYPH</name>
<reference evidence="6 7" key="1">
    <citation type="submission" date="2019-12" db="EMBL/GenBank/DDBJ databases">
        <title>Rhizobium genotypes associated with high levels of biological nitrogen fixation by grain legumes in a temperate-maritime cropping system.</title>
        <authorList>
            <person name="Maluk M."/>
            <person name="Francesc Ferrando Molina F."/>
            <person name="Lopez Del Egido L."/>
            <person name="Lafos M."/>
            <person name="Langarica-Fuentes A."/>
            <person name="Gebre Yohannes G."/>
            <person name="Young M.W."/>
            <person name="Martin P."/>
            <person name="Gantlett R."/>
            <person name="Kenicer G."/>
            <person name="Hawes C."/>
            <person name="Begg G.S."/>
            <person name="Quilliam R.S."/>
            <person name="Squire G.R."/>
            <person name="Poole P.S."/>
            <person name="Young P.W."/>
            <person name="Iannetta P.M."/>
            <person name="James E.K."/>
        </authorList>
    </citation>
    <scope>NUCLEOTIDE SEQUENCE [LARGE SCALE GENOMIC DNA]</scope>
    <source>
        <strain evidence="6 7">JHI1118</strain>
    </source>
</reference>
<dbReference type="EMBL" id="WUEY01000016">
    <property type="protein sequence ID" value="NEI73167.1"/>
    <property type="molecule type" value="Genomic_DNA"/>
</dbReference>
<dbReference type="PANTHER" id="PTHR47506">
    <property type="entry name" value="TRANSCRIPTIONAL REGULATORY PROTEIN"/>
    <property type="match status" value="1"/>
</dbReference>
<dbReference type="Pfam" id="PF16925">
    <property type="entry name" value="TetR_C_13"/>
    <property type="match status" value="1"/>
</dbReference>
<evidence type="ECO:0000313" key="7">
    <source>
        <dbReference type="Proteomes" id="UP000483035"/>
    </source>
</evidence>
<protein>
    <submittedName>
        <fullName evidence="6">TetR family transcriptional regulator</fullName>
    </submittedName>
</protein>
<dbReference type="Gene3D" id="1.10.357.10">
    <property type="entry name" value="Tetracycline Repressor, domain 2"/>
    <property type="match status" value="1"/>
</dbReference>
<organism evidence="6 7">
    <name type="scientific">Rhizobium lusitanum</name>
    <dbReference type="NCBI Taxonomy" id="293958"/>
    <lineage>
        <taxon>Bacteria</taxon>
        <taxon>Pseudomonadati</taxon>
        <taxon>Pseudomonadota</taxon>
        <taxon>Alphaproteobacteria</taxon>
        <taxon>Hyphomicrobiales</taxon>
        <taxon>Rhizobiaceae</taxon>
        <taxon>Rhizobium/Agrobacterium group</taxon>
        <taxon>Rhizobium</taxon>
    </lineage>
</organism>
<comment type="caution">
    <text evidence="6">The sequence shown here is derived from an EMBL/GenBank/DDBJ whole genome shotgun (WGS) entry which is preliminary data.</text>
</comment>
<dbReference type="SUPFAM" id="SSF46689">
    <property type="entry name" value="Homeodomain-like"/>
    <property type="match status" value="1"/>
</dbReference>
<dbReference type="AlphaFoldDB" id="A0A6L9UGA2"/>
<dbReference type="Proteomes" id="UP000483035">
    <property type="component" value="Unassembled WGS sequence"/>
</dbReference>
<evidence type="ECO:0000256" key="1">
    <source>
        <dbReference type="ARBA" id="ARBA00023015"/>
    </source>
</evidence>
<dbReference type="RefSeq" id="WP_163991238.1">
    <property type="nucleotide sequence ID" value="NZ_WUEY01000016.1"/>
</dbReference>
<sequence length="197" mass="21852">MGRHREFDVDRTLEAALAVFWQKGYEGTSLEDLTRATGVARPGLYAVFGNKEALFFKAIERYDVEHMTYLREALAEPKVHAAVRRFFEGAIEVQTLGDVGRGCAVMNSTLACSDEAEPVRQALIARQKLTEDAWRIKFERGVRDGELPPSTDCATLARYLMTVNQGLGVQAKAGTSRTSLRAIVELVLSTWPGATER</sequence>
<dbReference type="PRINTS" id="PR00455">
    <property type="entry name" value="HTHTETR"/>
</dbReference>
<dbReference type="InterPro" id="IPR001647">
    <property type="entry name" value="HTH_TetR"/>
</dbReference>
<feature type="domain" description="HTH tetR-type" evidence="5">
    <location>
        <begin position="6"/>
        <end position="66"/>
    </location>
</feature>
<dbReference type="InterPro" id="IPR036271">
    <property type="entry name" value="Tet_transcr_reg_TetR-rel_C_sf"/>
</dbReference>
<keyword evidence="3" id="KW-0804">Transcription</keyword>
<accession>A0A6L9UGA2</accession>
<dbReference type="Gene3D" id="1.10.10.60">
    <property type="entry name" value="Homeodomain-like"/>
    <property type="match status" value="1"/>
</dbReference>
<evidence type="ECO:0000256" key="3">
    <source>
        <dbReference type="ARBA" id="ARBA00023163"/>
    </source>
</evidence>
<dbReference type="GO" id="GO:0003677">
    <property type="term" value="F:DNA binding"/>
    <property type="evidence" value="ECO:0007669"/>
    <property type="project" value="UniProtKB-UniRule"/>
</dbReference>
<keyword evidence="1" id="KW-0805">Transcription regulation</keyword>
<evidence type="ECO:0000256" key="4">
    <source>
        <dbReference type="PROSITE-ProRule" id="PRU00335"/>
    </source>
</evidence>
<proteinExistence type="predicted"/>
<dbReference type="Pfam" id="PF00440">
    <property type="entry name" value="TetR_N"/>
    <property type="match status" value="1"/>
</dbReference>
<dbReference type="PANTHER" id="PTHR47506:SF1">
    <property type="entry name" value="HTH-TYPE TRANSCRIPTIONAL REGULATOR YJDC"/>
    <property type="match status" value="1"/>
</dbReference>
<dbReference type="InterPro" id="IPR011075">
    <property type="entry name" value="TetR_C"/>
</dbReference>
<evidence type="ECO:0000256" key="2">
    <source>
        <dbReference type="ARBA" id="ARBA00023125"/>
    </source>
</evidence>
<keyword evidence="2 4" id="KW-0238">DNA-binding</keyword>
<evidence type="ECO:0000313" key="6">
    <source>
        <dbReference type="EMBL" id="NEI73167.1"/>
    </source>
</evidence>
<dbReference type="InterPro" id="IPR009057">
    <property type="entry name" value="Homeodomain-like_sf"/>
</dbReference>
<dbReference type="SUPFAM" id="SSF48498">
    <property type="entry name" value="Tetracyclin repressor-like, C-terminal domain"/>
    <property type="match status" value="1"/>
</dbReference>
<feature type="DNA-binding region" description="H-T-H motif" evidence="4">
    <location>
        <begin position="29"/>
        <end position="48"/>
    </location>
</feature>
<evidence type="ECO:0000259" key="5">
    <source>
        <dbReference type="PROSITE" id="PS50977"/>
    </source>
</evidence>